<dbReference type="NCBIfam" id="NF001221">
    <property type="entry name" value="PRK00197.1"/>
    <property type="match status" value="1"/>
</dbReference>
<evidence type="ECO:0000256" key="5">
    <source>
        <dbReference type="ARBA" id="ARBA00023002"/>
    </source>
</evidence>
<dbReference type="Pfam" id="PF00171">
    <property type="entry name" value="Aldedh"/>
    <property type="match status" value="1"/>
</dbReference>
<dbReference type="InterPro" id="IPR015590">
    <property type="entry name" value="Aldehyde_DH_dom"/>
</dbReference>
<sequence length="436" mass="45612">MTSPTAQTAGQADAASVTELCNDLAKRAGAASRALAGVSGEQRNAALHAIAEAIASAGDALKQANEKDLAAGREAGLAAAMLDRLTLTDARIAGMADAVRQIAAQADPLGRVMEGRVLPNGIRLQKVRVPIGVVLIIFESRPNVTCDAAALCLKSGNAVILRGGKEAKHSNAAIANCVRAGMEKAGLPAGASDAVQLVPTTDRAAVSELLKMEGRIDVCIPRGGESLIRAVVEQAHIPVIKHYTGNCHLYIDAACDEAMAVEIAVNAKTQRPGVCNATETIIVHREAADRGVLKQVCEALAGKGVEVRGDARTCCYYTEAKTAEEADWSAEYLDLVVAVRVVDGIECAIDHINRYGSKHTDAIVTTQVAAADRFVQAVDSANVFVNCSTRFSDGGQYGLGAEIGISTDKLHARGPMGADDLTTYKWVAYGNGQVRS</sequence>
<dbReference type="InterPro" id="IPR016162">
    <property type="entry name" value="Ald_DH_N"/>
</dbReference>
<dbReference type="GO" id="GO:0004350">
    <property type="term" value="F:glutamate-5-semialdehyde dehydrogenase activity"/>
    <property type="evidence" value="ECO:0007669"/>
    <property type="project" value="UniProtKB-EC"/>
</dbReference>
<dbReference type="PIRSF" id="PIRSF000151">
    <property type="entry name" value="GPR"/>
    <property type="match status" value="1"/>
</dbReference>
<keyword evidence="2 7" id="KW-0028">Amino-acid biosynthesis</keyword>
<dbReference type="PANTHER" id="PTHR11063:SF8">
    <property type="entry name" value="DELTA-1-PYRROLINE-5-CARBOXYLATE SYNTHASE"/>
    <property type="match status" value="1"/>
</dbReference>
<keyword evidence="4 7" id="KW-0521">NADP</keyword>
<dbReference type="InterPro" id="IPR012134">
    <property type="entry name" value="Glu-5-SA_DH"/>
</dbReference>
<comment type="subcellular location">
    <subcellularLocation>
        <location evidence="7">Cytoplasm</location>
    </subcellularLocation>
</comment>
<dbReference type="Proteomes" id="UP001575105">
    <property type="component" value="Unassembled WGS sequence"/>
</dbReference>
<dbReference type="Gene3D" id="3.40.309.10">
    <property type="entry name" value="Aldehyde Dehydrogenase, Chain A, domain 2"/>
    <property type="match status" value="1"/>
</dbReference>
<protein>
    <recommendedName>
        <fullName evidence="7">Gamma-glutamyl phosphate reductase</fullName>
        <shortName evidence="7">GPR</shortName>
        <ecNumber evidence="7">1.2.1.41</ecNumber>
    </recommendedName>
    <alternativeName>
        <fullName evidence="7">Glutamate-5-semialdehyde dehydrogenase</fullName>
    </alternativeName>
    <alternativeName>
        <fullName evidence="7">Glutamyl-gamma-semialdehyde dehydrogenase</fullName>
        <shortName evidence="7">GSA dehydrogenase</shortName>
    </alternativeName>
</protein>
<dbReference type="Gene3D" id="3.40.605.10">
    <property type="entry name" value="Aldehyde Dehydrogenase, Chain A, domain 1"/>
    <property type="match status" value="1"/>
</dbReference>
<dbReference type="NCBIfam" id="TIGR00407">
    <property type="entry name" value="proA"/>
    <property type="match status" value="1"/>
</dbReference>
<dbReference type="RefSeq" id="WP_425343823.1">
    <property type="nucleotide sequence ID" value="NZ_JBGUBD010000001.1"/>
</dbReference>
<evidence type="ECO:0000256" key="4">
    <source>
        <dbReference type="ARBA" id="ARBA00022857"/>
    </source>
</evidence>
<proteinExistence type="inferred from homology"/>
<keyword evidence="10" id="KW-1185">Reference proteome</keyword>
<evidence type="ECO:0000256" key="1">
    <source>
        <dbReference type="ARBA" id="ARBA00004985"/>
    </source>
</evidence>
<dbReference type="CDD" id="cd07079">
    <property type="entry name" value="ALDH_F18-19_ProA-GPR"/>
    <property type="match status" value="1"/>
</dbReference>
<dbReference type="PANTHER" id="PTHR11063">
    <property type="entry name" value="GLUTAMATE SEMIALDEHYDE DEHYDROGENASE"/>
    <property type="match status" value="1"/>
</dbReference>
<dbReference type="InterPro" id="IPR016161">
    <property type="entry name" value="Ald_DH/histidinol_DH"/>
</dbReference>
<name>A0ABV4U202_9BACT</name>
<accession>A0ABV4U202</accession>
<evidence type="ECO:0000313" key="10">
    <source>
        <dbReference type="Proteomes" id="UP001575105"/>
    </source>
</evidence>
<reference evidence="9 10" key="1">
    <citation type="submission" date="2024-08" db="EMBL/GenBank/DDBJ databases">
        <title>Whole-genome sequencing of halo(alkali)philic microorganisms from hypersaline lakes.</title>
        <authorList>
            <person name="Sorokin D.Y."/>
            <person name="Merkel A.Y."/>
            <person name="Messina E."/>
            <person name="Yakimov M."/>
        </authorList>
    </citation>
    <scope>NUCLEOTIDE SEQUENCE [LARGE SCALE GENOMIC DNA]</scope>
    <source>
        <strain evidence="9 10">AB-hyl4</strain>
    </source>
</reference>
<dbReference type="InterPro" id="IPR000965">
    <property type="entry name" value="GPR_dom"/>
</dbReference>
<keyword evidence="7" id="KW-0963">Cytoplasm</keyword>
<evidence type="ECO:0000259" key="8">
    <source>
        <dbReference type="Pfam" id="PF00171"/>
    </source>
</evidence>
<feature type="domain" description="Aldehyde dehydrogenase" evidence="8">
    <location>
        <begin position="18"/>
        <end position="299"/>
    </location>
</feature>
<dbReference type="EMBL" id="JBGUBD010000001">
    <property type="protein sequence ID" value="MFA9476898.1"/>
    <property type="molecule type" value="Genomic_DNA"/>
</dbReference>
<comment type="function">
    <text evidence="7">Catalyzes the NADPH-dependent reduction of L-glutamate 5-phosphate into L-glutamate 5-semialdehyde and phosphate. The product spontaneously undergoes cyclization to form 1-pyrroline-5-carboxylate.</text>
</comment>
<comment type="caution">
    <text evidence="9">The sequence shown here is derived from an EMBL/GenBank/DDBJ whole genome shotgun (WGS) entry which is preliminary data.</text>
</comment>
<evidence type="ECO:0000256" key="7">
    <source>
        <dbReference type="HAMAP-Rule" id="MF_00412"/>
    </source>
</evidence>
<evidence type="ECO:0000256" key="6">
    <source>
        <dbReference type="ARBA" id="ARBA00049024"/>
    </source>
</evidence>
<dbReference type="SUPFAM" id="SSF53720">
    <property type="entry name" value="ALDH-like"/>
    <property type="match status" value="1"/>
</dbReference>
<dbReference type="InterPro" id="IPR016163">
    <property type="entry name" value="Ald_DH_C"/>
</dbReference>
<dbReference type="HAMAP" id="MF_00412">
    <property type="entry name" value="ProA"/>
    <property type="match status" value="1"/>
</dbReference>
<keyword evidence="3 7" id="KW-0641">Proline biosynthesis</keyword>
<comment type="catalytic activity">
    <reaction evidence="6 7">
        <text>L-glutamate 5-semialdehyde + phosphate + NADP(+) = L-glutamyl 5-phosphate + NADPH + H(+)</text>
        <dbReference type="Rhea" id="RHEA:19541"/>
        <dbReference type="ChEBI" id="CHEBI:15378"/>
        <dbReference type="ChEBI" id="CHEBI:43474"/>
        <dbReference type="ChEBI" id="CHEBI:57783"/>
        <dbReference type="ChEBI" id="CHEBI:58066"/>
        <dbReference type="ChEBI" id="CHEBI:58274"/>
        <dbReference type="ChEBI" id="CHEBI:58349"/>
        <dbReference type="EC" id="1.2.1.41"/>
    </reaction>
</comment>
<evidence type="ECO:0000313" key="9">
    <source>
        <dbReference type="EMBL" id="MFA9476898.1"/>
    </source>
</evidence>
<gene>
    <name evidence="7" type="primary">proA</name>
    <name evidence="9" type="ORF">ACERK3_01195</name>
</gene>
<comment type="similarity">
    <text evidence="7">Belongs to the gamma-glutamyl phosphate reductase family.</text>
</comment>
<dbReference type="PROSITE" id="PS01223">
    <property type="entry name" value="PROA"/>
    <property type="match status" value="1"/>
</dbReference>
<comment type="pathway">
    <text evidence="1 7">Amino-acid biosynthesis; L-proline biosynthesis; L-glutamate 5-semialdehyde from L-glutamate: step 2/2.</text>
</comment>
<organism evidence="9 10">
    <name type="scientific">Natronomicrosphaera hydrolytica</name>
    <dbReference type="NCBI Taxonomy" id="3242702"/>
    <lineage>
        <taxon>Bacteria</taxon>
        <taxon>Pseudomonadati</taxon>
        <taxon>Planctomycetota</taxon>
        <taxon>Phycisphaerae</taxon>
        <taxon>Phycisphaerales</taxon>
        <taxon>Phycisphaeraceae</taxon>
        <taxon>Natronomicrosphaera</taxon>
    </lineage>
</organism>
<dbReference type="EC" id="1.2.1.41" evidence="7"/>
<evidence type="ECO:0000256" key="2">
    <source>
        <dbReference type="ARBA" id="ARBA00022605"/>
    </source>
</evidence>
<evidence type="ECO:0000256" key="3">
    <source>
        <dbReference type="ARBA" id="ARBA00022650"/>
    </source>
</evidence>
<dbReference type="InterPro" id="IPR020593">
    <property type="entry name" value="G-glutamylP_reductase_CS"/>
</dbReference>
<keyword evidence="5 7" id="KW-0560">Oxidoreductase</keyword>